<accession>A0A2H0ED76</accession>
<evidence type="ECO:0000256" key="6">
    <source>
        <dbReference type="ARBA" id="ARBA00022485"/>
    </source>
</evidence>
<dbReference type="PIRSF" id="PIRSF006439">
    <property type="entry name" value="Indolepyruvate_ferr_oxidored"/>
    <property type="match status" value="1"/>
</dbReference>
<evidence type="ECO:0000256" key="7">
    <source>
        <dbReference type="ARBA" id="ARBA00022723"/>
    </source>
</evidence>
<dbReference type="Proteomes" id="UP000229241">
    <property type="component" value="Unassembled WGS sequence"/>
</dbReference>
<comment type="cofactor">
    <cofactor evidence="14">
        <name>[4Fe-4S] cluster</name>
        <dbReference type="ChEBI" id="CHEBI:49883"/>
    </cofactor>
    <text evidence="14">Binds 2 [4Fe-4S] clusters. In this family the first cluster has a non-standard and varying [4Fe-4S] binding motif CX(2)CX(2)CX(4-5)CP.</text>
</comment>
<dbReference type="InterPro" id="IPR011766">
    <property type="entry name" value="TPP_enzyme_TPP-bd"/>
</dbReference>
<evidence type="ECO:0000313" key="17">
    <source>
        <dbReference type="EMBL" id="PIP92347.1"/>
    </source>
</evidence>
<dbReference type="InterPro" id="IPR002880">
    <property type="entry name" value="Pyrv_Fd/Flavodoxin_OxRdtase_N"/>
</dbReference>
<evidence type="ECO:0000256" key="13">
    <source>
        <dbReference type="ARBA" id="ARBA00048332"/>
    </source>
</evidence>
<dbReference type="Pfam" id="PF02775">
    <property type="entry name" value="TPP_enzyme_C"/>
    <property type="match status" value="1"/>
</dbReference>
<proteinExistence type="predicted"/>
<dbReference type="GO" id="GO:0030976">
    <property type="term" value="F:thiamine pyrophosphate binding"/>
    <property type="evidence" value="ECO:0007669"/>
    <property type="project" value="InterPro"/>
</dbReference>
<comment type="caution">
    <text evidence="17">The sequence shown here is derived from an EMBL/GenBank/DDBJ whole genome shotgun (WGS) entry which is preliminary data.</text>
</comment>
<dbReference type="CDD" id="cd02008">
    <property type="entry name" value="TPP_IOR_alpha"/>
    <property type="match status" value="1"/>
</dbReference>
<dbReference type="SUPFAM" id="SSF52518">
    <property type="entry name" value="Thiamin diphosphate-binding fold (THDP-binding)"/>
    <property type="match status" value="2"/>
</dbReference>
<sequence length="547" mass="60453">MEKIFQKNAIIPLLGNEAIVLGALESGVGFVATYPGTPASEIGDLFYGIKDAYRIYMEYSTNEIVALEAAAGAAYSGVRALVAMKHFGVNVAMDALIPIAYTRPRAGLVIIIADDPGCHSSAQSEQDSRVFIENLNLVTLEPADPSEAKEFTKLAFEISEKFQKAVIIRTTTRVAHQTAAVKVGKIPSAKTKGKFLKDLKRFNTAPPMVLSQKRELLALKKPIENYLNRTKLNPVIKGKLKNLGVIASGAGYLYCLEALENLNVSLDVLKIDTFYPLPAEKIRRFLENKKKVLVVEEVIGLIEEKIKVEVGTTNEKIEILGKNLLEPVDELNPDKITEVLAQILKRKYKKPEEIKKDLVKRTPRFCQGCPYWSIFSALKNAVDSKKVIFVGDIGCYMMGYYPPFELQDILLCMAASVGVSHGIAQATNQKVIALMGDSTLFHAGLPGLLNIVNNNSNPLIIIFDNGITAMTGRQPHPGTPLKFKKHDGKAEIKIEKLLRAIGIKNIVLDPVRQNKTLEKRIKEFISKKEAAAIICRHPCVYIGELEK</sequence>
<dbReference type="EMBL" id="PCTX01000010">
    <property type="protein sequence ID" value="PIP92347.1"/>
    <property type="molecule type" value="Genomic_DNA"/>
</dbReference>
<dbReference type="FunFam" id="3.40.50.970:FF:000039">
    <property type="entry name" value="Indolepyruvate oxidoreductase subunit IorA"/>
    <property type="match status" value="1"/>
</dbReference>
<keyword evidence="8 14" id="KW-0249">Electron transport</keyword>
<feature type="domain" description="Thiamine pyrophosphate enzyme TPP-binding" evidence="16">
    <location>
        <begin position="392"/>
        <end position="534"/>
    </location>
</feature>
<comment type="function">
    <text evidence="1 14">Catalyzes the ferredoxin-dependent oxidative decarboxylation of arylpyruvates.</text>
</comment>
<keyword evidence="11 14" id="KW-0411">Iron-sulfur</keyword>
<dbReference type="AlphaFoldDB" id="A0A2H0ED76"/>
<name>A0A2H0ED76_9BACT</name>
<dbReference type="InterPro" id="IPR029061">
    <property type="entry name" value="THDP-binding"/>
</dbReference>
<keyword evidence="10 14" id="KW-0408">Iron</keyword>
<comment type="catalytic activity">
    <reaction evidence="13 14">
        <text>indole-3-pyruvate + 2 oxidized [2Fe-2S]-[ferredoxin] + CoA = (indol-3-yl)acetyl-CoA + 2 reduced [2Fe-2S]-[ferredoxin] + CO2 + H(+)</text>
        <dbReference type="Rhea" id="RHEA:12645"/>
        <dbReference type="Rhea" id="RHEA-COMP:10000"/>
        <dbReference type="Rhea" id="RHEA-COMP:10001"/>
        <dbReference type="ChEBI" id="CHEBI:15378"/>
        <dbReference type="ChEBI" id="CHEBI:16526"/>
        <dbReference type="ChEBI" id="CHEBI:17640"/>
        <dbReference type="ChEBI" id="CHEBI:33737"/>
        <dbReference type="ChEBI" id="CHEBI:33738"/>
        <dbReference type="ChEBI" id="CHEBI:57271"/>
        <dbReference type="ChEBI" id="CHEBI:57287"/>
        <dbReference type="EC" id="1.2.7.8"/>
    </reaction>
</comment>
<dbReference type="SUPFAM" id="SSF52922">
    <property type="entry name" value="TK C-terminal domain-like"/>
    <property type="match status" value="1"/>
</dbReference>
<evidence type="ECO:0000256" key="14">
    <source>
        <dbReference type="PIRNR" id="PIRNR006439"/>
    </source>
</evidence>
<dbReference type="CDD" id="cd07034">
    <property type="entry name" value="TPP_PYR_PFOR_IOR-alpha_like"/>
    <property type="match status" value="1"/>
</dbReference>
<evidence type="ECO:0000313" key="18">
    <source>
        <dbReference type="Proteomes" id="UP000229241"/>
    </source>
</evidence>
<evidence type="ECO:0000259" key="15">
    <source>
        <dbReference type="Pfam" id="PF01855"/>
    </source>
</evidence>
<protein>
    <recommendedName>
        <fullName evidence="4 14">Indolepyruvate oxidoreductase subunit IorA</fullName>
        <shortName evidence="14">IOR</shortName>
        <ecNumber evidence="3 14">1.2.7.8</ecNumber>
    </recommendedName>
    <alternativeName>
        <fullName evidence="12 14">Indolepyruvate ferredoxin oxidoreductase subunit alpha</fullName>
    </alternativeName>
</protein>
<dbReference type="InterPro" id="IPR045025">
    <property type="entry name" value="HACL1-like"/>
</dbReference>
<feature type="domain" description="Pyruvate flavodoxin/ferredoxin oxidoreductase pyrimidine binding" evidence="15">
    <location>
        <begin position="22"/>
        <end position="203"/>
    </location>
</feature>
<evidence type="ECO:0000256" key="12">
    <source>
        <dbReference type="ARBA" id="ARBA00030514"/>
    </source>
</evidence>
<evidence type="ECO:0000256" key="5">
    <source>
        <dbReference type="ARBA" id="ARBA00022448"/>
    </source>
</evidence>
<dbReference type="GO" id="GO:0043805">
    <property type="term" value="F:indolepyruvate ferredoxin oxidoreductase activity"/>
    <property type="evidence" value="ECO:0007669"/>
    <property type="project" value="UniProtKB-UniRule"/>
</dbReference>
<organism evidence="17 18">
    <name type="scientific">Candidatus Wolfebacteria bacterium CG18_big_fil_WC_8_21_14_2_50_39_7</name>
    <dbReference type="NCBI Taxonomy" id="1975071"/>
    <lineage>
        <taxon>Bacteria</taxon>
        <taxon>Candidatus Wolfeibacteriota</taxon>
    </lineage>
</organism>
<comment type="subunit">
    <text evidence="2">Heterodimer of the IorA and IorB subunits.</text>
</comment>
<dbReference type="GO" id="GO:0046872">
    <property type="term" value="F:metal ion binding"/>
    <property type="evidence" value="ECO:0007669"/>
    <property type="project" value="UniProtKB-UniRule"/>
</dbReference>
<keyword evidence="5 14" id="KW-0813">Transport</keyword>
<evidence type="ECO:0000256" key="11">
    <source>
        <dbReference type="ARBA" id="ARBA00023014"/>
    </source>
</evidence>
<evidence type="ECO:0000256" key="4">
    <source>
        <dbReference type="ARBA" id="ARBA00017710"/>
    </source>
</evidence>
<reference evidence="17 18" key="1">
    <citation type="submission" date="2017-09" db="EMBL/GenBank/DDBJ databases">
        <title>Depth-based differentiation of microbial function through sediment-hosted aquifers and enrichment of novel symbionts in the deep terrestrial subsurface.</title>
        <authorList>
            <person name="Probst A.J."/>
            <person name="Ladd B."/>
            <person name="Jarett J.K."/>
            <person name="Geller-Mcgrath D.E."/>
            <person name="Sieber C.M."/>
            <person name="Emerson J.B."/>
            <person name="Anantharaman K."/>
            <person name="Thomas B.C."/>
            <person name="Malmstrom R."/>
            <person name="Stieglmeier M."/>
            <person name="Klingl A."/>
            <person name="Woyke T."/>
            <person name="Ryan C.M."/>
            <person name="Banfield J.F."/>
        </authorList>
    </citation>
    <scope>NUCLEOTIDE SEQUENCE [LARGE SCALE GENOMIC DNA]</scope>
    <source>
        <strain evidence="17">CG18_big_fil_WC_8_21_14_2_50_39_7</strain>
    </source>
</reference>
<dbReference type="InterPro" id="IPR009014">
    <property type="entry name" value="Transketo_C/PFOR_II"/>
</dbReference>
<evidence type="ECO:0000256" key="8">
    <source>
        <dbReference type="ARBA" id="ARBA00022982"/>
    </source>
</evidence>
<dbReference type="Gene3D" id="3.40.50.970">
    <property type="match status" value="2"/>
</dbReference>
<keyword evidence="17" id="KW-0670">Pyruvate</keyword>
<gene>
    <name evidence="17" type="ORF">COW77_00290</name>
</gene>
<keyword evidence="9 14" id="KW-0560">Oxidoreductase</keyword>
<keyword evidence="7 14" id="KW-0479">Metal-binding</keyword>
<dbReference type="PANTHER" id="PTHR43710:SF7">
    <property type="entry name" value="INDOLEPYRUVATE OXIDOREDUCTASE SUBUNIT IORA"/>
    <property type="match status" value="1"/>
</dbReference>
<evidence type="ECO:0000259" key="16">
    <source>
        <dbReference type="Pfam" id="PF02775"/>
    </source>
</evidence>
<keyword evidence="6 14" id="KW-0004">4Fe-4S</keyword>
<dbReference type="EC" id="1.2.7.8" evidence="3 14"/>
<dbReference type="GO" id="GO:0051539">
    <property type="term" value="F:4 iron, 4 sulfur cluster binding"/>
    <property type="evidence" value="ECO:0007669"/>
    <property type="project" value="UniProtKB-UniRule"/>
</dbReference>
<dbReference type="PANTHER" id="PTHR43710">
    <property type="entry name" value="2-HYDROXYACYL-COA LYASE"/>
    <property type="match status" value="1"/>
</dbReference>
<dbReference type="Pfam" id="PF01855">
    <property type="entry name" value="POR_N"/>
    <property type="match status" value="1"/>
</dbReference>
<dbReference type="InterPro" id="IPR017721">
    <property type="entry name" value="IorA"/>
</dbReference>
<evidence type="ECO:0000256" key="10">
    <source>
        <dbReference type="ARBA" id="ARBA00023004"/>
    </source>
</evidence>
<evidence type="ECO:0000256" key="1">
    <source>
        <dbReference type="ARBA" id="ARBA00002995"/>
    </source>
</evidence>
<evidence type="ECO:0000256" key="9">
    <source>
        <dbReference type="ARBA" id="ARBA00023002"/>
    </source>
</evidence>
<evidence type="ECO:0000256" key="2">
    <source>
        <dbReference type="ARBA" id="ARBA00011238"/>
    </source>
</evidence>
<evidence type="ECO:0000256" key="3">
    <source>
        <dbReference type="ARBA" id="ARBA00012812"/>
    </source>
</evidence>
<dbReference type="Gene3D" id="3.40.50.920">
    <property type="match status" value="1"/>
</dbReference>